<proteinExistence type="predicted"/>
<evidence type="ECO:0000313" key="4">
    <source>
        <dbReference type="Proteomes" id="UP001057520"/>
    </source>
</evidence>
<accession>A0ABY5A0M7</accession>
<keyword evidence="3" id="KW-0067">ATP-binding</keyword>
<dbReference type="Proteomes" id="UP001057520">
    <property type="component" value="Chromosome"/>
</dbReference>
<protein>
    <submittedName>
        <fullName evidence="3">ATP-binding protein</fullName>
    </submittedName>
</protein>
<organism evidence="3 4">
    <name type="scientific">Caulobacter segnis</name>
    <dbReference type="NCBI Taxonomy" id="88688"/>
    <lineage>
        <taxon>Bacteria</taxon>
        <taxon>Pseudomonadati</taxon>
        <taxon>Pseudomonadota</taxon>
        <taxon>Alphaproteobacteria</taxon>
        <taxon>Caulobacterales</taxon>
        <taxon>Caulobacteraceae</taxon>
        <taxon>Caulobacter</taxon>
    </lineage>
</organism>
<dbReference type="EMBL" id="CP096040">
    <property type="protein sequence ID" value="USQ98434.1"/>
    <property type="molecule type" value="Genomic_DNA"/>
</dbReference>
<gene>
    <name evidence="3" type="ORF">MZV50_13180</name>
</gene>
<name>A0ABY5A0M7_9CAUL</name>
<reference evidence="3 4" key="1">
    <citation type="submission" date="2022-04" db="EMBL/GenBank/DDBJ databases">
        <title>Genome sequence of soybean root-associated Caulobacter segnis RL271.</title>
        <authorList>
            <person name="Longley R."/>
            <person name="Bonito G."/>
            <person name="Trigodet F."/>
            <person name="Crosson S."/>
            <person name="Fiebig A."/>
        </authorList>
    </citation>
    <scope>NUCLEOTIDE SEQUENCE [LARGE SCALE GENOMIC DNA]</scope>
    <source>
        <strain evidence="3 4">RL271</strain>
    </source>
</reference>
<evidence type="ECO:0000313" key="3">
    <source>
        <dbReference type="EMBL" id="USQ98434.1"/>
    </source>
</evidence>
<dbReference type="PANTHER" id="PTHR32182">
    <property type="entry name" value="DNA REPLICATION AND REPAIR PROTEIN RECF"/>
    <property type="match status" value="1"/>
</dbReference>
<sequence>MDVSMDDATSVPPLHLQTVETVCDELVSGRSIGVGPQNTPFALDGEASRSVLNWYRQNRAKWGSNVSGADAEAIVAAAMATPPVVAQTVNPAAGSRRRLALHKLEAHRFAGLHVFGTASAAPPNFVFEPSPSVTVFEGWNGSGKTSLLNAVIWCLTGQLLRPQRPPESGSEEFECQVDAVGEGDPPTSHKLSSVTPLPDPQTFRPDGSLPADTWVELTFVDDQGALLPPIRRTQTRSNRGKIEEIAPNLTPLGLDPISVRLATTMPGMLQFIQIGATNELGKAVTELTGLAPLVSLAGHARRVLQNKVRGDFKRDRERDIENADLAFSRASDDLRTLISNRAVLTGAPEIPQPTEDEAEAKLAALKVHFEAIRTSALEGARSELGESFDPSDPTAFDDLVTNLGPALMEAKRFGATEALTRLRGLADLDETQVGDVQRRVAQVIADADILSALAAAPQTAARQQLYARVAAWEQENPDAARANDMCTVCGEDLEGKIDTVTGGSVMAHLDDARGAQSALLSQTLGRWSQATLAELARDLPLALQGELSSDRLSQPSEIFVAGIEQLFKTEPFEGALGALKGRLLEEANRCLVAWPRLVDHPDFDLPTRAGTEHLETALRRLGRAIHLIGWRKNADQLVEDFRAVVLGRPGDDDIAATTLVARLMVLQSVVEGAEPITNALSLCDRLSEDLNRRRIAERKLNEYVVAGAALEKVIALGGLAETQVEQLRRALQGQASAWRRRIYEGAFPSTRQDLLYAQMNSAGQLDFLVGARGVAAGAQHVANASALRATLVGFFLAFWEHVLLERGGLKLLVLDDPQELLDGENRQRLADALPHLVEIGGQIFMSTYEARFASHIAANARALPEFKHVAVLPVSKLRPTIETPPAVLQLNRVQEAYDGDPDDTEKAQALASETRVFIECRLADFFDDAAYPAWVATTHKPTLADHLNRIRGLVSTPPNDLFRTPALVTIANEANFRDTSPTIQLLNKAHHRKEDIRPGDVAPLAAALRQMRKMVEEAHQASRIWRRGGAHVPAQNGLPDISVGTRPSFRFQVHPDLAAFTAGAPHGESQANSETELTDAWFEGKSFYYLRADNFGFAGPSGCIAIVQTVPSSVSDRNLVVARRGQSVYARRLLRSSRSGWVALAAETPDPRRSAPTLMLPEAELALHEVVGILFDPSHPAPVRVSGEAVQIEDAPVLRRLTSAYRVREDSAIPLALPRQIALGGPAIGLSDLGFHEGQPVALNLEDGTCLFKRVGPTLGGSLSHLRQFESLGGLGASLVLSVGESEPPEMRVRHARAVIGVLYHG</sequence>
<dbReference type="InterPro" id="IPR038729">
    <property type="entry name" value="Rad50/SbcC_AAA"/>
</dbReference>
<keyword evidence="4" id="KW-1185">Reference proteome</keyword>
<evidence type="ECO:0000256" key="1">
    <source>
        <dbReference type="SAM" id="MobiDB-lite"/>
    </source>
</evidence>
<feature type="domain" description="Rad50/SbcC-type AAA" evidence="2">
    <location>
        <begin position="124"/>
        <end position="172"/>
    </location>
</feature>
<dbReference type="GO" id="GO:0005524">
    <property type="term" value="F:ATP binding"/>
    <property type="evidence" value="ECO:0007669"/>
    <property type="project" value="UniProtKB-KW"/>
</dbReference>
<feature type="region of interest" description="Disordered" evidence="1">
    <location>
        <begin position="181"/>
        <end position="201"/>
    </location>
</feature>
<dbReference type="Gene3D" id="3.40.50.300">
    <property type="entry name" value="P-loop containing nucleotide triphosphate hydrolases"/>
    <property type="match status" value="2"/>
</dbReference>
<keyword evidence="3" id="KW-0547">Nucleotide-binding</keyword>
<dbReference type="Pfam" id="PF13476">
    <property type="entry name" value="AAA_23"/>
    <property type="match status" value="1"/>
</dbReference>
<dbReference type="SUPFAM" id="SSF52540">
    <property type="entry name" value="P-loop containing nucleoside triphosphate hydrolases"/>
    <property type="match status" value="1"/>
</dbReference>
<dbReference type="PANTHER" id="PTHR32182:SF0">
    <property type="entry name" value="DNA REPLICATION AND REPAIR PROTEIN RECF"/>
    <property type="match status" value="1"/>
</dbReference>
<evidence type="ECO:0000259" key="2">
    <source>
        <dbReference type="Pfam" id="PF13476"/>
    </source>
</evidence>
<dbReference type="InterPro" id="IPR027417">
    <property type="entry name" value="P-loop_NTPase"/>
</dbReference>